<dbReference type="STRING" id="763406.A0A1E3NHF6"/>
<dbReference type="RefSeq" id="XP_019016693.1">
    <property type="nucleotide sequence ID" value="XM_019164378.1"/>
</dbReference>
<evidence type="ECO:0000256" key="4">
    <source>
        <dbReference type="ARBA" id="ARBA00023136"/>
    </source>
</evidence>
<gene>
    <name evidence="8" type="ORF">PICMEDRAFT_73097</name>
</gene>
<evidence type="ECO:0000259" key="7">
    <source>
        <dbReference type="Pfam" id="PF00892"/>
    </source>
</evidence>
<dbReference type="PANTHER" id="PTHR23051">
    <property type="entry name" value="SOLUTE CARRIER FAMILY 35, MEMBER F5"/>
    <property type="match status" value="1"/>
</dbReference>
<dbReference type="EMBL" id="KV454004">
    <property type="protein sequence ID" value="ODQ45580.1"/>
    <property type="molecule type" value="Genomic_DNA"/>
</dbReference>
<dbReference type="OrthoDB" id="1436450at2759"/>
<keyword evidence="3 6" id="KW-1133">Transmembrane helix</keyword>
<evidence type="ECO:0000256" key="2">
    <source>
        <dbReference type="ARBA" id="ARBA00022692"/>
    </source>
</evidence>
<dbReference type="GO" id="GO:0000329">
    <property type="term" value="C:fungal-type vacuole membrane"/>
    <property type="evidence" value="ECO:0007669"/>
    <property type="project" value="TreeGrafter"/>
</dbReference>
<feature type="transmembrane region" description="Helical" evidence="6">
    <location>
        <begin position="400"/>
        <end position="419"/>
    </location>
</feature>
<dbReference type="PANTHER" id="PTHR23051:SF0">
    <property type="entry name" value="SOLUTE CARRIER FAMILY 35 MEMBER F5"/>
    <property type="match status" value="1"/>
</dbReference>
<dbReference type="InterPro" id="IPR000620">
    <property type="entry name" value="EamA_dom"/>
</dbReference>
<keyword evidence="9" id="KW-1185">Reference proteome</keyword>
<feature type="transmembrane region" description="Helical" evidence="6">
    <location>
        <begin position="278"/>
        <end position="298"/>
    </location>
</feature>
<feature type="transmembrane region" description="Helical" evidence="6">
    <location>
        <begin position="310"/>
        <end position="332"/>
    </location>
</feature>
<name>A0A1E3NHF6_9ASCO</name>
<evidence type="ECO:0000313" key="9">
    <source>
        <dbReference type="Proteomes" id="UP000094455"/>
    </source>
</evidence>
<proteinExistence type="predicted"/>
<dbReference type="InterPro" id="IPR037185">
    <property type="entry name" value="EmrE-like"/>
</dbReference>
<feature type="transmembrane region" description="Helical" evidence="6">
    <location>
        <begin position="238"/>
        <end position="258"/>
    </location>
</feature>
<feature type="transmembrane region" description="Helical" evidence="6">
    <location>
        <begin position="375"/>
        <end position="394"/>
    </location>
</feature>
<keyword evidence="4 6" id="KW-0472">Membrane</keyword>
<reference evidence="8 9" key="1">
    <citation type="journal article" date="2016" name="Proc. Natl. Acad. Sci. U.S.A.">
        <title>Comparative genomics of biotechnologically important yeasts.</title>
        <authorList>
            <person name="Riley R."/>
            <person name="Haridas S."/>
            <person name="Wolfe K.H."/>
            <person name="Lopes M.R."/>
            <person name="Hittinger C.T."/>
            <person name="Goeker M."/>
            <person name="Salamov A.A."/>
            <person name="Wisecaver J.H."/>
            <person name="Long T.M."/>
            <person name="Calvey C.H."/>
            <person name="Aerts A.L."/>
            <person name="Barry K.W."/>
            <person name="Choi C."/>
            <person name="Clum A."/>
            <person name="Coughlan A.Y."/>
            <person name="Deshpande S."/>
            <person name="Douglass A.P."/>
            <person name="Hanson S.J."/>
            <person name="Klenk H.-P."/>
            <person name="LaButti K.M."/>
            <person name="Lapidus A."/>
            <person name="Lindquist E.A."/>
            <person name="Lipzen A.M."/>
            <person name="Meier-Kolthoff J.P."/>
            <person name="Ohm R.A."/>
            <person name="Otillar R.P."/>
            <person name="Pangilinan J.L."/>
            <person name="Peng Y."/>
            <person name="Rokas A."/>
            <person name="Rosa C.A."/>
            <person name="Scheuner C."/>
            <person name="Sibirny A.A."/>
            <person name="Slot J.C."/>
            <person name="Stielow J.B."/>
            <person name="Sun H."/>
            <person name="Kurtzman C.P."/>
            <person name="Blackwell M."/>
            <person name="Grigoriev I.V."/>
            <person name="Jeffries T.W."/>
        </authorList>
    </citation>
    <scope>NUCLEOTIDE SEQUENCE [LARGE SCALE GENOMIC DNA]</scope>
    <source>
        <strain evidence="8 9">NRRL Y-2026</strain>
    </source>
</reference>
<feature type="transmembrane region" description="Helical" evidence="6">
    <location>
        <begin position="344"/>
        <end position="363"/>
    </location>
</feature>
<evidence type="ECO:0000256" key="3">
    <source>
        <dbReference type="ARBA" id="ARBA00022989"/>
    </source>
</evidence>
<feature type="transmembrane region" description="Helical" evidence="6">
    <location>
        <begin position="214"/>
        <end position="231"/>
    </location>
</feature>
<evidence type="ECO:0000256" key="6">
    <source>
        <dbReference type="SAM" id="Phobius"/>
    </source>
</evidence>
<sequence>MSDGKDTKIFKSPRSLIKSPRFHDPITNLIFPGSPSIKTSHDVVSQEQVLDEVVDIIVAEEKNVWITGLILLSFSVLCWVSSVQLLNNVMKKTDFDHPLLAAYLNGGLFILFGIRPLIREWWSTLTRLGNLSIYNIGAEPENAAETESCLPNGNSPPYIIESDANSNFSQLETPKVQLSHHEIIKVSACSALLYFTCCFLGSSALKYTSASNQTVLATSSSVFSLIIGVALKFEKFTVGKVISVFCSMGGIALITFSTNASNYNILSALVSPDKFGDLLAICGACAFSGFLAILRLKLGEQTDSERDSLVYGYLGLLTLVLGFPVLLVFDFFNWEKLSLPENHIILLMLFLSSFLNCLSDYCGSCASLITSPLSVSLSLSAAIPITMLIDSYFYGGSNFSIQYLTGVVLIIASFVFTNVSNKNEIVENAIENAIEEAINYDEQLSFILSPRLLATDSNHTATISDSNHYSNSAASDIPGLSIDHSILDSMEELPHQRLVVTGGQNHKYFFREITD</sequence>
<dbReference type="Pfam" id="PF00892">
    <property type="entry name" value="EamA"/>
    <property type="match status" value="1"/>
</dbReference>
<dbReference type="SUPFAM" id="SSF103481">
    <property type="entry name" value="Multidrug resistance efflux transporter EmrE"/>
    <property type="match status" value="1"/>
</dbReference>
<feature type="transmembrane region" description="Helical" evidence="6">
    <location>
        <begin position="98"/>
        <end position="118"/>
    </location>
</feature>
<feature type="transmembrane region" description="Helical" evidence="6">
    <location>
        <begin position="64"/>
        <end position="86"/>
    </location>
</feature>
<feature type="transmembrane region" description="Helical" evidence="6">
    <location>
        <begin position="183"/>
        <end position="202"/>
    </location>
</feature>
<comment type="subcellular location">
    <subcellularLocation>
        <location evidence="1">Membrane</location>
        <topology evidence="1">Multi-pass membrane protein</topology>
    </subcellularLocation>
</comment>
<feature type="coiled-coil region" evidence="5">
    <location>
        <begin position="416"/>
        <end position="443"/>
    </location>
</feature>
<dbReference type="AlphaFoldDB" id="A0A1E3NHF6"/>
<accession>A0A1E3NHF6</accession>
<dbReference type="GeneID" id="30181065"/>
<protein>
    <recommendedName>
        <fullName evidence="7">EamA domain-containing protein</fullName>
    </recommendedName>
</protein>
<keyword evidence="5" id="KW-0175">Coiled coil</keyword>
<evidence type="ECO:0000256" key="5">
    <source>
        <dbReference type="SAM" id="Coils"/>
    </source>
</evidence>
<dbReference type="Proteomes" id="UP000094455">
    <property type="component" value="Unassembled WGS sequence"/>
</dbReference>
<evidence type="ECO:0000313" key="8">
    <source>
        <dbReference type="EMBL" id="ODQ45580.1"/>
    </source>
</evidence>
<organism evidence="8 9">
    <name type="scientific">Pichia membranifaciens NRRL Y-2026</name>
    <dbReference type="NCBI Taxonomy" id="763406"/>
    <lineage>
        <taxon>Eukaryota</taxon>
        <taxon>Fungi</taxon>
        <taxon>Dikarya</taxon>
        <taxon>Ascomycota</taxon>
        <taxon>Saccharomycotina</taxon>
        <taxon>Pichiomycetes</taxon>
        <taxon>Pichiales</taxon>
        <taxon>Pichiaceae</taxon>
        <taxon>Pichia</taxon>
    </lineage>
</organism>
<evidence type="ECO:0000256" key="1">
    <source>
        <dbReference type="ARBA" id="ARBA00004141"/>
    </source>
</evidence>
<keyword evidence="2 6" id="KW-0812">Transmembrane</keyword>
<feature type="domain" description="EamA" evidence="7">
    <location>
        <begin position="179"/>
        <end position="255"/>
    </location>
</feature>